<proteinExistence type="predicted"/>
<comment type="caution">
    <text evidence="2">The sequence shown here is derived from an EMBL/GenBank/DDBJ whole genome shotgun (WGS) entry which is preliminary data.</text>
</comment>
<feature type="transmembrane region" description="Helical" evidence="1">
    <location>
        <begin position="391"/>
        <end position="415"/>
    </location>
</feature>
<feature type="transmembrane region" description="Helical" evidence="1">
    <location>
        <begin position="421"/>
        <end position="442"/>
    </location>
</feature>
<evidence type="ECO:0000313" key="3">
    <source>
        <dbReference type="Proteomes" id="UP000256429"/>
    </source>
</evidence>
<feature type="transmembrane region" description="Helical" evidence="1">
    <location>
        <begin position="300"/>
        <end position="322"/>
    </location>
</feature>
<dbReference type="Pfam" id="PF05684">
    <property type="entry name" value="DUF819"/>
    <property type="match status" value="1"/>
</dbReference>
<organism evidence="2 3">
    <name type="scientific">Lutibacter oceani</name>
    <dbReference type="NCBI Taxonomy" id="1853311"/>
    <lineage>
        <taxon>Bacteria</taxon>
        <taxon>Pseudomonadati</taxon>
        <taxon>Bacteroidota</taxon>
        <taxon>Flavobacteriia</taxon>
        <taxon>Flavobacteriales</taxon>
        <taxon>Flavobacteriaceae</taxon>
        <taxon>Lutibacter</taxon>
    </lineage>
</organism>
<feature type="transmembrane region" description="Helical" evidence="1">
    <location>
        <begin position="262"/>
        <end position="280"/>
    </location>
</feature>
<feature type="transmembrane region" description="Helical" evidence="1">
    <location>
        <begin position="334"/>
        <end position="352"/>
    </location>
</feature>
<dbReference type="Proteomes" id="UP000256429">
    <property type="component" value="Unassembled WGS sequence"/>
</dbReference>
<dbReference type="InterPro" id="IPR008537">
    <property type="entry name" value="DUF819"/>
</dbReference>
<evidence type="ECO:0000256" key="1">
    <source>
        <dbReference type="SAM" id="Phobius"/>
    </source>
</evidence>
<feature type="transmembrane region" description="Helical" evidence="1">
    <location>
        <begin position="200"/>
        <end position="223"/>
    </location>
</feature>
<feature type="transmembrane region" description="Helical" evidence="1">
    <location>
        <begin position="364"/>
        <end position="384"/>
    </location>
</feature>
<dbReference type="AlphaFoldDB" id="A0A3D9RKR0"/>
<sequence>MKNIIKRVKLAEIQNLYMDNTPFFTQDTISFGILMLTLGFVFYTSSSENKRWKKFYKYVPALLMAYLLPAIFTSAGIIAPEWETVNEIGEVTKHSSQLYYVASRFLLPAALILMTLSIDLKAVFNLGPKALIMFLTGTVGIVIGGPIAIMLISAISPETVGGAGPDAVWRGLATLAGSWIGGGANQAAMLEIYEYNPKKYGGMVLVDIVVANIWMAIVLIGIGKSKKIDKWLKSDTSAIEKLKEKVSTYSSKISRNPSLSDLIIILSIAFTIVGFSHFGANEISNFLSSNFEAVSDKSSALSSFGSQFFWMISIATIIGIIASFTKLKTYEGAGASKIGSVFIYILVATIGMKMDLSKILENPGLILIGIVWMTIHVILLVSVAKLIKAPYFFLAVGSQANVGGAASAPVVAAAFHPSLATVGVLLAVFGYVVGTYGAMLTAELMRIVAP</sequence>
<feature type="transmembrane region" description="Helical" evidence="1">
    <location>
        <begin position="130"/>
        <end position="155"/>
    </location>
</feature>
<dbReference type="PANTHER" id="PTHR34289">
    <property type="entry name" value="PROTEIN, PUTATIVE (DUF819)-RELATED"/>
    <property type="match status" value="1"/>
</dbReference>
<keyword evidence="1" id="KW-1133">Transmembrane helix</keyword>
<keyword evidence="3" id="KW-1185">Reference proteome</keyword>
<keyword evidence="1" id="KW-0472">Membrane</keyword>
<feature type="transmembrane region" description="Helical" evidence="1">
    <location>
        <begin position="55"/>
        <end position="78"/>
    </location>
</feature>
<reference evidence="2 3" key="1">
    <citation type="submission" date="2018-08" db="EMBL/GenBank/DDBJ databases">
        <title>Genomic Encyclopedia of Type Strains, Phase III (KMG-III): the genomes of soil and plant-associated and newly described type strains.</title>
        <authorList>
            <person name="Whitman W."/>
        </authorList>
    </citation>
    <scope>NUCLEOTIDE SEQUENCE [LARGE SCALE GENOMIC DNA]</scope>
    <source>
        <strain evidence="2 3">325-5</strain>
    </source>
</reference>
<evidence type="ECO:0000313" key="2">
    <source>
        <dbReference type="EMBL" id="REE80347.1"/>
    </source>
</evidence>
<keyword evidence="1" id="KW-0812">Transmembrane</keyword>
<dbReference type="PANTHER" id="PTHR34289:SF8">
    <property type="entry name" value="DUF819 DOMAIN-CONTAINING PROTEIN"/>
    <property type="match status" value="1"/>
</dbReference>
<name>A0A3D9RKR0_9FLAO</name>
<feature type="transmembrane region" description="Helical" evidence="1">
    <location>
        <begin position="98"/>
        <end position="118"/>
    </location>
</feature>
<dbReference type="EMBL" id="QTTQ01000011">
    <property type="protein sequence ID" value="REE80347.1"/>
    <property type="molecule type" value="Genomic_DNA"/>
</dbReference>
<protein>
    <submittedName>
        <fullName evidence="2">Putative membrane protein</fullName>
    </submittedName>
</protein>
<gene>
    <name evidence="2" type="ORF">BX611_1989</name>
</gene>
<feature type="transmembrane region" description="Helical" evidence="1">
    <location>
        <begin position="23"/>
        <end position="43"/>
    </location>
</feature>
<accession>A0A3D9RKR0</accession>